<dbReference type="PRINTS" id="PR00625">
    <property type="entry name" value="JDOMAIN"/>
</dbReference>
<dbReference type="Pfam" id="PF00226">
    <property type="entry name" value="DnaJ"/>
    <property type="match status" value="1"/>
</dbReference>
<protein>
    <recommendedName>
        <fullName evidence="2">J domain-containing protein</fullName>
    </recommendedName>
</protein>
<dbReference type="PROSITE" id="PS50076">
    <property type="entry name" value="DNAJ_2"/>
    <property type="match status" value="1"/>
</dbReference>
<dbReference type="Proteomes" id="UP001190700">
    <property type="component" value="Unassembled WGS sequence"/>
</dbReference>
<dbReference type="SUPFAM" id="SSF46565">
    <property type="entry name" value="Chaperone J-domain"/>
    <property type="match status" value="1"/>
</dbReference>
<dbReference type="AlphaFoldDB" id="A0AAE0FEI5"/>
<accession>A0AAE0FEI5</accession>
<dbReference type="Gene3D" id="1.10.287.110">
    <property type="entry name" value="DnaJ domain"/>
    <property type="match status" value="1"/>
</dbReference>
<organism evidence="3 4">
    <name type="scientific">Cymbomonas tetramitiformis</name>
    <dbReference type="NCBI Taxonomy" id="36881"/>
    <lineage>
        <taxon>Eukaryota</taxon>
        <taxon>Viridiplantae</taxon>
        <taxon>Chlorophyta</taxon>
        <taxon>Pyramimonadophyceae</taxon>
        <taxon>Pyramimonadales</taxon>
        <taxon>Pyramimonadaceae</taxon>
        <taxon>Cymbomonas</taxon>
    </lineage>
</organism>
<comment type="caution">
    <text evidence="3">The sequence shown here is derived from an EMBL/GenBank/DDBJ whole genome shotgun (WGS) entry which is preliminary data.</text>
</comment>
<gene>
    <name evidence="3" type="ORF">CYMTET_33042</name>
</gene>
<dbReference type="InterPro" id="IPR051100">
    <property type="entry name" value="DnaJ_subfamily_B/C"/>
</dbReference>
<dbReference type="InterPro" id="IPR018253">
    <property type="entry name" value="DnaJ_domain_CS"/>
</dbReference>
<reference evidence="3 4" key="1">
    <citation type="journal article" date="2015" name="Genome Biol. Evol.">
        <title>Comparative Genomics of a Bacterivorous Green Alga Reveals Evolutionary Causalities and Consequences of Phago-Mixotrophic Mode of Nutrition.</title>
        <authorList>
            <person name="Burns J.A."/>
            <person name="Paasch A."/>
            <person name="Narechania A."/>
            <person name="Kim E."/>
        </authorList>
    </citation>
    <scope>NUCLEOTIDE SEQUENCE [LARGE SCALE GENOMIC DNA]</scope>
    <source>
        <strain evidence="3 4">PLY_AMNH</strain>
    </source>
</reference>
<dbReference type="PANTHER" id="PTHR43908:SF3">
    <property type="entry name" value="AT29763P-RELATED"/>
    <property type="match status" value="1"/>
</dbReference>
<feature type="region of interest" description="Disordered" evidence="1">
    <location>
        <begin position="217"/>
        <end position="247"/>
    </location>
</feature>
<dbReference type="SUPFAM" id="SSF68906">
    <property type="entry name" value="SAP domain"/>
    <property type="match status" value="1"/>
</dbReference>
<feature type="domain" description="J" evidence="2">
    <location>
        <begin position="98"/>
        <end position="162"/>
    </location>
</feature>
<evidence type="ECO:0000259" key="2">
    <source>
        <dbReference type="PROSITE" id="PS50076"/>
    </source>
</evidence>
<feature type="region of interest" description="Disordered" evidence="1">
    <location>
        <begin position="37"/>
        <end position="86"/>
    </location>
</feature>
<keyword evidence="4" id="KW-1185">Reference proteome</keyword>
<feature type="compositionally biased region" description="Low complexity" evidence="1">
    <location>
        <begin position="219"/>
        <end position="247"/>
    </location>
</feature>
<sequence length="269" mass="28806">MADLEDLTVTELKRRLQAAGVAYADCFEKADLVRRARASGVSATGEGARPSAGSSSQDPRSQKKNPGKEQASGPSSPAAGKGTPAQQVLVKQVTRTNDYYEILGVTKSCTEDELKKAYRKMALQLHPDKCKVAGAEEAFKKVNKAFDALSDGDKRANYDRFGTEDPGGMGGGGGGMSPEDIFAQFFNGAQGGGFHAGGPGMRGQQFHFNVEDLFGQFAGGRPRQGNRAQPGQQQQGQQRQQQQGRPQSAFDVLNNFSLQNLCVPILIHP</sequence>
<evidence type="ECO:0000313" key="4">
    <source>
        <dbReference type="Proteomes" id="UP001190700"/>
    </source>
</evidence>
<dbReference type="GO" id="GO:0030544">
    <property type="term" value="F:Hsp70 protein binding"/>
    <property type="evidence" value="ECO:0007669"/>
    <property type="project" value="TreeGrafter"/>
</dbReference>
<dbReference type="InterPro" id="IPR036869">
    <property type="entry name" value="J_dom_sf"/>
</dbReference>
<evidence type="ECO:0000313" key="3">
    <source>
        <dbReference type="EMBL" id="KAK3257886.1"/>
    </source>
</evidence>
<dbReference type="InterPro" id="IPR001623">
    <property type="entry name" value="DnaJ_domain"/>
</dbReference>
<dbReference type="SMART" id="SM00271">
    <property type="entry name" value="DnaJ"/>
    <property type="match status" value="1"/>
</dbReference>
<dbReference type="GO" id="GO:0071218">
    <property type="term" value="P:cellular response to misfolded protein"/>
    <property type="evidence" value="ECO:0007669"/>
    <property type="project" value="TreeGrafter"/>
</dbReference>
<proteinExistence type="predicted"/>
<evidence type="ECO:0000256" key="1">
    <source>
        <dbReference type="SAM" id="MobiDB-lite"/>
    </source>
</evidence>
<name>A0AAE0FEI5_9CHLO</name>
<dbReference type="EMBL" id="LGRX02020007">
    <property type="protein sequence ID" value="KAK3257886.1"/>
    <property type="molecule type" value="Genomic_DNA"/>
</dbReference>
<dbReference type="CDD" id="cd06257">
    <property type="entry name" value="DnaJ"/>
    <property type="match status" value="1"/>
</dbReference>
<dbReference type="InterPro" id="IPR036361">
    <property type="entry name" value="SAP_dom_sf"/>
</dbReference>
<dbReference type="GO" id="GO:0005789">
    <property type="term" value="C:endoplasmic reticulum membrane"/>
    <property type="evidence" value="ECO:0007669"/>
    <property type="project" value="TreeGrafter"/>
</dbReference>
<dbReference type="PANTHER" id="PTHR43908">
    <property type="entry name" value="AT29763P-RELATED"/>
    <property type="match status" value="1"/>
</dbReference>
<dbReference type="PROSITE" id="PS00636">
    <property type="entry name" value="DNAJ_1"/>
    <property type="match status" value="1"/>
</dbReference>